<dbReference type="InterPro" id="IPR011059">
    <property type="entry name" value="Metal-dep_hydrolase_composite"/>
</dbReference>
<dbReference type="Proteomes" id="UP001597391">
    <property type="component" value="Unassembled WGS sequence"/>
</dbReference>
<evidence type="ECO:0000259" key="1">
    <source>
        <dbReference type="Pfam" id="PF01979"/>
    </source>
</evidence>
<dbReference type="Pfam" id="PF01979">
    <property type="entry name" value="Amidohydro_1"/>
    <property type="match status" value="1"/>
</dbReference>
<dbReference type="InterPro" id="IPR051781">
    <property type="entry name" value="Metallo-dep_Hydrolase"/>
</dbReference>
<evidence type="ECO:0000313" key="2">
    <source>
        <dbReference type="EMBL" id="MFD2841115.1"/>
    </source>
</evidence>
<accession>A0ABW5XF65</accession>
<proteinExistence type="predicted"/>
<reference evidence="3" key="1">
    <citation type="journal article" date="2019" name="Int. J. Syst. Evol. Microbiol.">
        <title>The Global Catalogue of Microorganisms (GCM) 10K type strain sequencing project: providing services to taxonomists for standard genome sequencing and annotation.</title>
        <authorList>
            <consortium name="The Broad Institute Genomics Platform"/>
            <consortium name="The Broad Institute Genome Sequencing Center for Infectious Disease"/>
            <person name="Wu L."/>
            <person name="Ma J."/>
        </authorList>
    </citation>
    <scope>NUCLEOTIDE SEQUENCE [LARGE SCALE GENOMIC DNA]</scope>
    <source>
        <strain evidence="3">KCTC 33576</strain>
    </source>
</reference>
<dbReference type="RefSeq" id="WP_377467039.1">
    <property type="nucleotide sequence ID" value="NZ_JBHUOP010000004.1"/>
</dbReference>
<dbReference type="Gene3D" id="2.30.40.10">
    <property type="entry name" value="Urease, subunit C, domain 1"/>
    <property type="match status" value="1"/>
</dbReference>
<dbReference type="EMBL" id="JBHUOP010000004">
    <property type="protein sequence ID" value="MFD2841115.1"/>
    <property type="molecule type" value="Genomic_DNA"/>
</dbReference>
<dbReference type="PANTHER" id="PTHR43135">
    <property type="entry name" value="ALPHA-D-RIBOSE 1-METHYLPHOSPHONATE 5-TRIPHOSPHATE DIPHOSPHATASE"/>
    <property type="match status" value="1"/>
</dbReference>
<comment type="caution">
    <text evidence="2">The sequence shown here is derived from an EMBL/GenBank/DDBJ whole genome shotgun (WGS) entry which is preliminary data.</text>
</comment>
<protein>
    <submittedName>
        <fullName evidence="2">Amidohydrolase family protein</fullName>
    </submittedName>
</protein>
<gene>
    <name evidence="2" type="ORF">ACFSYH_11140</name>
</gene>
<name>A0ABW5XF65_9MICO</name>
<dbReference type="PANTHER" id="PTHR43135:SF4">
    <property type="entry name" value="AMIDOHYDROLASE-RELATED DOMAIN-CONTAINING PROTEIN"/>
    <property type="match status" value="1"/>
</dbReference>
<dbReference type="Gene3D" id="3.20.20.140">
    <property type="entry name" value="Metal-dependent hydrolases"/>
    <property type="match status" value="1"/>
</dbReference>
<evidence type="ECO:0000313" key="3">
    <source>
        <dbReference type="Proteomes" id="UP001597391"/>
    </source>
</evidence>
<dbReference type="SUPFAM" id="SSF51556">
    <property type="entry name" value="Metallo-dependent hydrolases"/>
    <property type="match status" value="1"/>
</dbReference>
<dbReference type="InterPro" id="IPR006680">
    <property type="entry name" value="Amidohydro-rel"/>
</dbReference>
<feature type="domain" description="Amidohydrolase-related" evidence="1">
    <location>
        <begin position="48"/>
        <end position="350"/>
    </location>
</feature>
<organism evidence="2 3">
    <name type="scientific">Populibacterium corticicola</name>
    <dbReference type="NCBI Taxonomy" id="1812826"/>
    <lineage>
        <taxon>Bacteria</taxon>
        <taxon>Bacillati</taxon>
        <taxon>Actinomycetota</taxon>
        <taxon>Actinomycetes</taxon>
        <taxon>Micrococcales</taxon>
        <taxon>Jonesiaceae</taxon>
        <taxon>Populibacterium</taxon>
    </lineage>
</organism>
<dbReference type="InterPro" id="IPR032466">
    <property type="entry name" value="Metal_Hydrolase"/>
</dbReference>
<keyword evidence="3" id="KW-1185">Reference proteome</keyword>
<sequence length="362" mass="39048">MKAPIYHLSGTVVIDDDHEVNDAWVVDGHVTFSRPASGAAHTLTGFFFPGLVDVHCHVGLAAQGPVDRATARAQALADRDSGVLLIRDAGSPSDTSWVGEAEDLPRLVRCGHHLARPKRYLRNYGEELADPKTLTDRLVANLDDSDGWNKIVADWIDRGVGDLTPLWTPEQLRDGLAAVHARGGRVTAHTFAREAVGPLLDAGIDCIEHGTGMTGDDMARASAAHIPVTPTLLQIAQFESIAAAGQEKFPRFASRMRALYERRYEQVRAFHEAGMQILVGTDAGGTIEHGRIADECAELVHAGIPAKDVVAFASWRARDYLGVDGLSEGASADIVGYAHDPRRDISVLQTPDAIVLRGRRVG</sequence>